<dbReference type="CDD" id="cd12288">
    <property type="entry name" value="RRM_La_like_plant"/>
    <property type="match status" value="1"/>
</dbReference>
<feature type="compositionally biased region" description="Basic residues" evidence="7">
    <location>
        <begin position="12"/>
        <end position="21"/>
    </location>
</feature>
<feature type="domain" description="RRM" evidence="8">
    <location>
        <begin position="181"/>
        <end position="271"/>
    </location>
</feature>
<dbReference type="SMART" id="SM00360">
    <property type="entry name" value="RRM"/>
    <property type="match status" value="1"/>
</dbReference>
<name>A0AAW1HMD8_SAPOF</name>
<keyword evidence="11" id="KW-1185">Reference proteome</keyword>
<dbReference type="InterPro" id="IPR036390">
    <property type="entry name" value="WH_DNA-bd_sf"/>
</dbReference>
<feature type="region of interest" description="Disordered" evidence="7">
    <location>
        <begin position="340"/>
        <end position="400"/>
    </location>
</feature>
<evidence type="ECO:0000256" key="5">
    <source>
        <dbReference type="ARBA" id="ARBA00023242"/>
    </source>
</evidence>
<evidence type="ECO:0000256" key="1">
    <source>
        <dbReference type="ARBA" id="ARBA00004123"/>
    </source>
</evidence>
<proteinExistence type="predicted"/>
<keyword evidence="5" id="KW-0539">Nucleus</keyword>
<dbReference type="GO" id="GO:0005634">
    <property type="term" value="C:nucleus"/>
    <property type="evidence" value="ECO:0007669"/>
    <property type="project" value="UniProtKB-SubCell"/>
</dbReference>
<dbReference type="SUPFAM" id="SSF46785">
    <property type="entry name" value="Winged helix' DNA-binding domain"/>
    <property type="match status" value="1"/>
</dbReference>
<evidence type="ECO:0000313" key="11">
    <source>
        <dbReference type="Proteomes" id="UP001443914"/>
    </source>
</evidence>
<comment type="subcellular location">
    <subcellularLocation>
        <location evidence="1">Nucleus</location>
    </subcellularLocation>
</comment>
<dbReference type="InterPro" id="IPR034878">
    <property type="entry name" value="La-rel_plant_RRM"/>
</dbReference>
<feature type="domain" description="HTH La-type RNA-binding" evidence="9">
    <location>
        <begin position="83"/>
        <end position="174"/>
    </location>
</feature>
<keyword evidence="4" id="KW-0804">Transcription</keyword>
<dbReference type="PROSITE" id="PS50102">
    <property type="entry name" value="RRM"/>
    <property type="match status" value="1"/>
</dbReference>
<feature type="compositionally biased region" description="Acidic residues" evidence="7">
    <location>
        <begin position="285"/>
        <end position="302"/>
    </location>
</feature>
<dbReference type="InterPro" id="IPR036388">
    <property type="entry name" value="WH-like_DNA-bd_sf"/>
</dbReference>
<dbReference type="InterPro" id="IPR012677">
    <property type="entry name" value="Nucleotide-bd_a/b_plait_sf"/>
</dbReference>
<accession>A0AAW1HMD8</accession>
<dbReference type="SMART" id="SM00715">
    <property type="entry name" value="LA"/>
    <property type="match status" value="1"/>
</dbReference>
<evidence type="ECO:0000256" key="3">
    <source>
        <dbReference type="ARBA" id="ARBA00023015"/>
    </source>
</evidence>
<feature type="compositionally biased region" description="Polar residues" evidence="7">
    <location>
        <begin position="361"/>
        <end position="371"/>
    </location>
</feature>
<evidence type="ECO:0000259" key="9">
    <source>
        <dbReference type="PROSITE" id="PS50961"/>
    </source>
</evidence>
<dbReference type="PRINTS" id="PR00302">
    <property type="entry name" value="LUPUSLA"/>
</dbReference>
<dbReference type="Gene3D" id="1.10.10.10">
    <property type="entry name" value="Winged helix-like DNA-binding domain superfamily/Winged helix DNA-binding domain"/>
    <property type="match status" value="1"/>
</dbReference>
<gene>
    <name evidence="10" type="ORF">RND81_11G174300</name>
</gene>
<dbReference type="GO" id="GO:1990904">
    <property type="term" value="C:ribonucleoprotein complex"/>
    <property type="evidence" value="ECO:0007669"/>
    <property type="project" value="InterPro"/>
</dbReference>
<sequence length="400" mass="45058">MINEDVCIVRKKKERKKRKERRGMSSSKGGGFKLNAEAAEYVPRSSRLHRDEDENEEDIRLLMSSSALYYPHQCLHFLNPSFSLLPNPLHLKIIKQVEYLFSDLSLLANDTMAKHVCKDPHGYVPISVIASMKKIKALVSDHHLLLQALRSSNKLLVSKDGKKVKRISPFTENYKDDLQCRTVMVENLPEDHSYQNLDKIFSVVGSVKAIRLCHPPEATPSRSKNEVIISNKLHALVEYENAEIAEKAVERLNDERNWRKGMRVRVMLRRSPKSVLKGRKSDFDNLTDEEDGRPLESSEEASEPYVADFLSDNMAEENNVGSRKLTIGVRGKNKVGIQQSRSGRGLLGSPTQMPISPFHNDASNKQMNKSPRNPDGTRGFTMGRGKPLIAAFSAPSSPLA</sequence>
<dbReference type="InterPro" id="IPR002344">
    <property type="entry name" value="Lupus_La"/>
</dbReference>
<protein>
    <recommendedName>
        <fullName evidence="12">La-related protein 6C</fullName>
    </recommendedName>
</protein>
<evidence type="ECO:0000313" key="10">
    <source>
        <dbReference type="EMBL" id="KAK9677891.1"/>
    </source>
</evidence>
<evidence type="ECO:0000256" key="2">
    <source>
        <dbReference type="ARBA" id="ARBA00022884"/>
    </source>
</evidence>
<keyword evidence="2 6" id="KW-0694">RNA-binding</keyword>
<dbReference type="EMBL" id="JBDFQZ010000011">
    <property type="protein sequence ID" value="KAK9677891.1"/>
    <property type="molecule type" value="Genomic_DNA"/>
</dbReference>
<dbReference type="PANTHER" id="PTHR22792">
    <property type="entry name" value="LUPUS LA PROTEIN-RELATED"/>
    <property type="match status" value="1"/>
</dbReference>
<dbReference type="Pfam" id="PF05383">
    <property type="entry name" value="La"/>
    <property type="match status" value="1"/>
</dbReference>
<evidence type="ECO:0000259" key="8">
    <source>
        <dbReference type="PROSITE" id="PS50102"/>
    </source>
</evidence>
<dbReference type="Gene3D" id="3.30.70.330">
    <property type="match status" value="1"/>
</dbReference>
<dbReference type="GO" id="GO:0003723">
    <property type="term" value="F:RNA binding"/>
    <property type="evidence" value="ECO:0007669"/>
    <property type="project" value="UniProtKB-UniRule"/>
</dbReference>
<organism evidence="10 11">
    <name type="scientific">Saponaria officinalis</name>
    <name type="common">Common soapwort</name>
    <name type="synonym">Lychnis saponaria</name>
    <dbReference type="NCBI Taxonomy" id="3572"/>
    <lineage>
        <taxon>Eukaryota</taxon>
        <taxon>Viridiplantae</taxon>
        <taxon>Streptophyta</taxon>
        <taxon>Embryophyta</taxon>
        <taxon>Tracheophyta</taxon>
        <taxon>Spermatophyta</taxon>
        <taxon>Magnoliopsida</taxon>
        <taxon>eudicotyledons</taxon>
        <taxon>Gunneridae</taxon>
        <taxon>Pentapetalae</taxon>
        <taxon>Caryophyllales</taxon>
        <taxon>Caryophyllaceae</taxon>
        <taxon>Caryophylleae</taxon>
        <taxon>Saponaria</taxon>
    </lineage>
</organism>
<evidence type="ECO:0000256" key="4">
    <source>
        <dbReference type="ARBA" id="ARBA00023163"/>
    </source>
</evidence>
<dbReference type="InterPro" id="IPR035979">
    <property type="entry name" value="RBD_domain_sf"/>
</dbReference>
<dbReference type="GO" id="GO:0006396">
    <property type="term" value="P:RNA processing"/>
    <property type="evidence" value="ECO:0007669"/>
    <property type="project" value="InterPro"/>
</dbReference>
<dbReference type="PANTHER" id="PTHR22792:SF62">
    <property type="entry name" value="LA-RELATED PROTEIN 7"/>
    <property type="match status" value="1"/>
</dbReference>
<comment type="caution">
    <text evidence="10">The sequence shown here is derived from an EMBL/GenBank/DDBJ whole genome shotgun (WGS) entry which is preliminary data.</text>
</comment>
<keyword evidence="3" id="KW-0805">Transcription regulation</keyword>
<dbReference type="SUPFAM" id="SSF54928">
    <property type="entry name" value="RNA-binding domain, RBD"/>
    <property type="match status" value="1"/>
</dbReference>
<feature type="region of interest" description="Disordered" evidence="7">
    <location>
        <begin position="277"/>
        <end position="303"/>
    </location>
</feature>
<evidence type="ECO:0008006" key="12">
    <source>
        <dbReference type="Google" id="ProtNLM"/>
    </source>
</evidence>
<feature type="region of interest" description="Disordered" evidence="7">
    <location>
        <begin position="12"/>
        <end position="32"/>
    </location>
</feature>
<dbReference type="InterPro" id="IPR006630">
    <property type="entry name" value="La_HTH"/>
</dbReference>
<evidence type="ECO:0000256" key="7">
    <source>
        <dbReference type="SAM" id="MobiDB-lite"/>
    </source>
</evidence>
<dbReference type="AlphaFoldDB" id="A0AAW1HMD8"/>
<dbReference type="Pfam" id="PF00076">
    <property type="entry name" value="RRM_1"/>
    <property type="match status" value="1"/>
</dbReference>
<evidence type="ECO:0000256" key="6">
    <source>
        <dbReference type="PROSITE-ProRule" id="PRU00332"/>
    </source>
</evidence>
<dbReference type="InterPro" id="IPR045180">
    <property type="entry name" value="La_dom_prot"/>
</dbReference>
<dbReference type="PROSITE" id="PS50961">
    <property type="entry name" value="HTH_LA"/>
    <property type="match status" value="1"/>
</dbReference>
<dbReference type="InterPro" id="IPR000504">
    <property type="entry name" value="RRM_dom"/>
</dbReference>
<dbReference type="Proteomes" id="UP001443914">
    <property type="component" value="Unassembled WGS sequence"/>
</dbReference>
<reference evidence="10" key="1">
    <citation type="submission" date="2024-03" db="EMBL/GenBank/DDBJ databases">
        <title>WGS assembly of Saponaria officinalis var. Norfolk2.</title>
        <authorList>
            <person name="Jenkins J."/>
            <person name="Shu S."/>
            <person name="Grimwood J."/>
            <person name="Barry K."/>
            <person name="Goodstein D."/>
            <person name="Schmutz J."/>
            <person name="Leebens-Mack J."/>
            <person name="Osbourn A."/>
        </authorList>
    </citation>
    <scope>NUCLEOTIDE SEQUENCE [LARGE SCALE GENOMIC DNA]</scope>
    <source>
        <strain evidence="10">JIC</strain>
    </source>
</reference>